<comment type="similarity">
    <text evidence="2 5">Belongs to the DegT/DnrJ/EryC1 family.</text>
</comment>
<dbReference type="RefSeq" id="WP_005637076.1">
    <property type="nucleotide sequence ID" value="NZ_CP015231.1"/>
</dbReference>
<keyword evidence="6" id="KW-0614">Plasmid</keyword>
<dbReference type="CDD" id="cd00616">
    <property type="entry name" value="AHBA_syn"/>
    <property type="match status" value="1"/>
</dbReference>
<dbReference type="KEGG" id="rmb:K529_018805"/>
<dbReference type="GO" id="GO:0000271">
    <property type="term" value="P:polysaccharide biosynthetic process"/>
    <property type="evidence" value="ECO:0007669"/>
    <property type="project" value="TreeGrafter"/>
</dbReference>
<dbReference type="InterPro" id="IPR015422">
    <property type="entry name" value="PyrdxlP-dep_Trfase_small"/>
</dbReference>
<keyword evidence="6" id="KW-0808">Transferase</keyword>
<organism evidence="6 7">
    <name type="scientific">Tritonibacter mobilis F1926</name>
    <dbReference type="NCBI Taxonomy" id="1265309"/>
    <lineage>
        <taxon>Bacteria</taxon>
        <taxon>Pseudomonadati</taxon>
        <taxon>Pseudomonadota</taxon>
        <taxon>Alphaproteobacteria</taxon>
        <taxon>Rhodobacterales</taxon>
        <taxon>Paracoccaceae</taxon>
        <taxon>Tritonibacter</taxon>
    </lineage>
</organism>
<dbReference type="InterPro" id="IPR015424">
    <property type="entry name" value="PyrdxlP-dep_Trfase"/>
</dbReference>
<accession>A0A1B1A8A9</accession>
<dbReference type="InterPro" id="IPR000653">
    <property type="entry name" value="DegT/StrS_aminotransferase"/>
</dbReference>
<dbReference type="PANTHER" id="PTHR30244">
    <property type="entry name" value="TRANSAMINASE"/>
    <property type="match status" value="1"/>
</dbReference>
<dbReference type="Proteomes" id="UP000013243">
    <property type="component" value="Plasmid unnamed1"/>
</dbReference>
<dbReference type="EMBL" id="CP015231">
    <property type="protein sequence ID" value="ANP42815.1"/>
    <property type="molecule type" value="Genomic_DNA"/>
</dbReference>
<sequence>MTQKPIRTDADLAINGAPPALDFPVHVGRPNVADRDKFMWLVDDILDRNWLTNNGPMVCELERRIADYLGVKHCVAMCNGTIALEIAIRAVGMSGEVIVPSYTFIATAHAVSWQGLRPVFADVSAQDHCIDPEAVRRAITPRTTGIVGTHLWGGTCDVEALEYIAREHNLKLVFDAAHAFGCSHNGQRVGGFGDAEVFSFHATKFFNSIEGGAVTTNDDALAEQMRLMRNFGFSGPDTVSHPGTNGKMTEINAAMGLANLDAISSVMDVNKARHAAYAAALDGIPGLHLMPVKAEEERNHQYVVLEVDAAFPYSRDELLETLTAENILARKYFWPGCHRMEPYRSLQPNAGRKLPVTEELAERIIVLPTGPNLPEEALTVVGDVCQLLSRRAAGTVLSDNKLRLRKVS</sequence>
<dbReference type="GO" id="GO:0030170">
    <property type="term" value="F:pyridoxal phosphate binding"/>
    <property type="evidence" value="ECO:0007669"/>
    <property type="project" value="TreeGrafter"/>
</dbReference>
<dbReference type="Gene3D" id="3.40.640.10">
    <property type="entry name" value="Type I PLP-dependent aspartate aminotransferase-like (Major domain)"/>
    <property type="match status" value="1"/>
</dbReference>
<evidence type="ECO:0000313" key="6">
    <source>
        <dbReference type="EMBL" id="ANP42815.1"/>
    </source>
</evidence>
<dbReference type="AlphaFoldDB" id="A0A1B1A8A9"/>
<evidence type="ECO:0000313" key="7">
    <source>
        <dbReference type="Proteomes" id="UP000013243"/>
    </source>
</evidence>
<dbReference type="OrthoDB" id="9768668at2"/>
<dbReference type="GeneID" id="28251929"/>
<dbReference type="InterPro" id="IPR015421">
    <property type="entry name" value="PyrdxlP-dep_Trfase_major"/>
</dbReference>
<proteinExistence type="inferred from homology"/>
<reference evidence="6 7" key="1">
    <citation type="journal article" date="2016" name="ISME J.">
        <title>Global occurrence and heterogeneity of the Roseobacter-clade species Ruegeria mobilis.</title>
        <authorList>
            <person name="Sonnenschein E."/>
            <person name="Gram L."/>
        </authorList>
    </citation>
    <scope>NUCLEOTIDE SEQUENCE [LARGE SCALE GENOMIC DNA]</scope>
    <source>
        <strain evidence="6 7">F1926</strain>
        <plasmid evidence="6 7">unnamed1</plasmid>
    </source>
</reference>
<evidence type="ECO:0000256" key="2">
    <source>
        <dbReference type="ARBA" id="ARBA00037999"/>
    </source>
</evidence>
<gene>
    <name evidence="6" type="ORF">K529_018805</name>
</gene>
<dbReference type="PIRSF" id="PIRSF000390">
    <property type="entry name" value="PLP_StrS"/>
    <property type="match status" value="1"/>
</dbReference>
<evidence type="ECO:0000256" key="3">
    <source>
        <dbReference type="PIRSR" id="PIRSR000390-1"/>
    </source>
</evidence>
<dbReference type="SUPFAM" id="SSF53383">
    <property type="entry name" value="PLP-dependent transferases"/>
    <property type="match status" value="1"/>
</dbReference>
<dbReference type="PANTHER" id="PTHR30244:SF9">
    <property type="entry name" value="PROTEIN RV3402C"/>
    <property type="match status" value="1"/>
</dbReference>
<keyword evidence="6" id="KW-0032">Aminotransferase</keyword>
<evidence type="ECO:0000256" key="1">
    <source>
        <dbReference type="ARBA" id="ARBA00022898"/>
    </source>
</evidence>
<evidence type="ECO:0000256" key="5">
    <source>
        <dbReference type="RuleBase" id="RU004508"/>
    </source>
</evidence>
<geneLocation type="plasmid" evidence="6 7">
    <name>unnamed1</name>
</geneLocation>
<dbReference type="Gene3D" id="3.90.1150.10">
    <property type="entry name" value="Aspartate Aminotransferase, domain 1"/>
    <property type="match status" value="1"/>
</dbReference>
<keyword evidence="1 4" id="KW-0663">Pyridoxal phosphate</keyword>
<protein>
    <submittedName>
        <fullName evidence="6">dTDP-4-dehydro-6-deoxyglucose aminotransferase</fullName>
    </submittedName>
</protein>
<name>A0A1B1A8A9_9RHOB</name>
<evidence type="ECO:0000256" key="4">
    <source>
        <dbReference type="PIRSR" id="PIRSR000390-2"/>
    </source>
</evidence>
<dbReference type="Pfam" id="PF01041">
    <property type="entry name" value="DegT_DnrJ_EryC1"/>
    <property type="match status" value="1"/>
</dbReference>
<dbReference type="GO" id="GO:0008483">
    <property type="term" value="F:transaminase activity"/>
    <property type="evidence" value="ECO:0007669"/>
    <property type="project" value="UniProtKB-KW"/>
</dbReference>
<feature type="active site" description="Proton acceptor" evidence="3">
    <location>
        <position position="204"/>
    </location>
</feature>
<feature type="modified residue" description="N6-(pyridoxal phosphate)lysine" evidence="4">
    <location>
        <position position="204"/>
    </location>
</feature>